<sequence>MADEVEEMEIEPDAVKYPTCSLIPSCANNVNEDIKNTEDDVRQDPSSNDVVPKTTSCCRPFFGISFAILSTFAVVLTNLFAKLCKQIPVFEIGLIRFMIQLAITIPFVIHANDKIVFSPKIIVYLILRGFTGTSAMLTRLYAVQNMPIGDATVLMFTTPVFVAIFGRIFLKEPLHRIYIFLLLLCLAGVTLIARPVFIFGHQVTTEYENIWLPSLVAVSSSIFGGFSFIFVKLLKKHFITSSVIIFYHGLVGLIYSICGSYFDRGFQFPFCKSIDYIYAILVGVFGYLIQAALNAALKFEKAVIVSLTRTLGIVFGFVVQVLVFSLVPSGLSFGGAALISLSNVIILIFKWKKSKRDREVEFSAT</sequence>
<evidence type="ECO:0000256" key="2">
    <source>
        <dbReference type="ARBA" id="ARBA00022692"/>
    </source>
</evidence>
<evidence type="ECO:0000313" key="8">
    <source>
        <dbReference type="RefSeq" id="XP_031572668.1"/>
    </source>
</evidence>
<evidence type="ECO:0000256" key="4">
    <source>
        <dbReference type="ARBA" id="ARBA00023136"/>
    </source>
</evidence>
<dbReference type="GO" id="GO:0016020">
    <property type="term" value="C:membrane"/>
    <property type="evidence" value="ECO:0007669"/>
    <property type="project" value="UniProtKB-SubCell"/>
</dbReference>
<feature type="transmembrane region" description="Helical" evidence="5">
    <location>
        <begin position="87"/>
        <end position="109"/>
    </location>
</feature>
<feature type="transmembrane region" description="Helical" evidence="5">
    <location>
        <begin position="61"/>
        <end position="81"/>
    </location>
</feature>
<feature type="transmembrane region" description="Helical" evidence="5">
    <location>
        <begin position="330"/>
        <end position="349"/>
    </location>
</feature>
<dbReference type="Pfam" id="PF00892">
    <property type="entry name" value="EamA"/>
    <property type="match status" value="1"/>
</dbReference>
<feature type="transmembrane region" description="Helical" evidence="5">
    <location>
        <begin position="304"/>
        <end position="324"/>
    </location>
</feature>
<keyword evidence="4 5" id="KW-0472">Membrane</keyword>
<dbReference type="InParanoid" id="A0A6P8J3S3"/>
<feature type="transmembrane region" description="Helical" evidence="5">
    <location>
        <begin position="238"/>
        <end position="257"/>
    </location>
</feature>
<feature type="transmembrane region" description="Helical" evidence="5">
    <location>
        <begin position="121"/>
        <end position="142"/>
    </location>
</feature>
<accession>A0A6P8J3S3</accession>
<feature type="transmembrane region" description="Helical" evidence="5">
    <location>
        <begin position="148"/>
        <end position="170"/>
    </location>
</feature>
<dbReference type="AlphaFoldDB" id="A0A6P8J3S3"/>
<evidence type="ECO:0000256" key="1">
    <source>
        <dbReference type="ARBA" id="ARBA00004141"/>
    </source>
</evidence>
<dbReference type="OrthoDB" id="5968806at2759"/>
<dbReference type="GeneID" id="116306715"/>
<dbReference type="Proteomes" id="UP000515163">
    <property type="component" value="Unplaced"/>
</dbReference>
<keyword evidence="2 5" id="KW-0812">Transmembrane</keyword>
<evidence type="ECO:0000259" key="6">
    <source>
        <dbReference type="Pfam" id="PF00892"/>
    </source>
</evidence>
<dbReference type="RefSeq" id="XP_031572668.1">
    <property type="nucleotide sequence ID" value="XM_031716808.1"/>
</dbReference>
<feature type="transmembrane region" description="Helical" evidence="5">
    <location>
        <begin position="177"/>
        <end position="198"/>
    </location>
</feature>
<reference evidence="8" key="1">
    <citation type="submission" date="2025-08" db="UniProtKB">
        <authorList>
            <consortium name="RefSeq"/>
        </authorList>
    </citation>
    <scope>IDENTIFICATION</scope>
    <source>
        <tissue evidence="8">Tentacle</tissue>
    </source>
</reference>
<evidence type="ECO:0000256" key="5">
    <source>
        <dbReference type="SAM" id="Phobius"/>
    </source>
</evidence>
<evidence type="ECO:0000256" key="3">
    <source>
        <dbReference type="ARBA" id="ARBA00022989"/>
    </source>
</evidence>
<organism evidence="7 8">
    <name type="scientific">Actinia tenebrosa</name>
    <name type="common">Australian red waratah sea anemone</name>
    <dbReference type="NCBI Taxonomy" id="6105"/>
    <lineage>
        <taxon>Eukaryota</taxon>
        <taxon>Metazoa</taxon>
        <taxon>Cnidaria</taxon>
        <taxon>Anthozoa</taxon>
        <taxon>Hexacorallia</taxon>
        <taxon>Actiniaria</taxon>
        <taxon>Actiniidae</taxon>
        <taxon>Actinia</taxon>
    </lineage>
</organism>
<evidence type="ECO:0000313" key="7">
    <source>
        <dbReference type="Proteomes" id="UP000515163"/>
    </source>
</evidence>
<comment type="subcellular location">
    <subcellularLocation>
        <location evidence="1">Membrane</location>
        <topology evidence="1">Multi-pass membrane protein</topology>
    </subcellularLocation>
</comment>
<dbReference type="SUPFAM" id="SSF103481">
    <property type="entry name" value="Multidrug resistance efflux transporter EmrE"/>
    <property type="match status" value="1"/>
</dbReference>
<feature type="domain" description="EamA" evidence="6">
    <location>
        <begin position="62"/>
        <end position="193"/>
    </location>
</feature>
<keyword evidence="3 5" id="KW-1133">Transmembrane helix</keyword>
<name>A0A6P8J3S3_ACTTE</name>
<keyword evidence="7" id="KW-1185">Reference proteome</keyword>
<dbReference type="PANTHER" id="PTHR22911">
    <property type="entry name" value="ACYL-MALONYL CONDENSING ENZYME-RELATED"/>
    <property type="match status" value="1"/>
</dbReference>
<dbReference type="InterPro" id="IPR000620">
    <property type="entry name" value="EamA_dom"/>
</dbReference>
<dbReference type="PANTHER" id="PTHR22911:SF6">
    <property type="entry name" value="SOLUTE CARRIER FAMILY 35 MEMBER G1"/>
    <property type="match status" value="1"/>
</dbReference>
<feature type="transmembrane region" description="Helical" evidence="5">
    <location>
        <begin position="277"/>
        <end position="297"/>
    </location>
</feature>
<dbReference type="InterPro" id="IPR037185">
    <property type="entry name" value="EmrE-like"/>
</dbReference>
<protein>
    <submittedName>
        <fullName evidence="8">Solute carrier family 35 member G1-like</fullName>
    </submittedName>
</protein>
<proteinExistence type="predicted"/>
<gene>
    <name evidence="8" type="primary">LOC116306715</name>
</gene>
<dbReference type="KEGG" id="aten:116306715"/>
<feature type="transmembrane region" description="Helical" evidence="5">
    <location>
        <begin position="210"/>
        <end position="231"/>
    </location>
</feature>